<evidence type="ECO:0000313" key="1">
    <source>
        <dbReference type="EMBL" id="MBB3099386.1"/>
    </source>
</evidence>
<proteinExistence type="predicted"/>
<name>A0A7W5FI73_9ACTN</name>
<reference evidence="1 2" key="1">
    <citation type="submission" date="2020-08" db="EMBL/GenBank/DDBJ databases">
        <title>Genomic Encyclopedia of Type Strains, Phase III (KMG-III): the genomes of soil and plant-associated and newly described type strains.</title>
        <authorList>
            <person name="Whitman W."/>
        </authorList>
    </citation>
    <scope>NUCLEOTIDE SEQUENCE [LARGE SCALE GENOMIC DNA]</scope>
    <source>
        <strain evidence="1 2">CECT 3287</strain>
    </source>
</reference>
<organism evidence="1 2">
    <name type="scientific">Actinoplanes campanulatus</name>
    <dbReference type="NCBI Taxonomy" id="113559"/>
    <lineage>
        <taxon>Bacteria</taxon>
        <taxon>Bacillati</taxon>
        <taxon>Actinomycetota</taxon>
        <taxon>Actinomycetes</taxon>
        <taxon>Micromonosporales</taxon>
        <taxon>Micromonosporaceae</taxon>
        <taxon>Actinoplanes</taxon>
    </lineage>
</organism>
<comment type="caution">
    <text evidence="1">The sequence shown here is derived from an EMBL/GenBank/DDBJ whole genome shotgun (WGS) entry which is preliminary data.</text>
</comment>
<dbReference type="RefSeq" id="WP_183225442.1">
    <property type="nucleotide sequence ID" value="NZ_BMPW01000021.1"/>
</dbReference>
<dbReference type="EMBL" id="JACHXF010000018">
    <property type="protein sequence ID" value="MBB3099386.1"/>
    <property type="molecule type" value="Genomic_DNA"/>
</dbReference>
<dbReference type="Proteomes" id="UP000590749">
    <property type="component" value="Unassembled WGS sequence"/>
</dbReference>
<keyword evidence="2" id="KW-1185">Reference proteome</keyword>
<sequence>MNVKLAERIDDLKRAGFSVRYADPADVYEKGRIHSAYAHPFAYDETERPFVEVDGAISEDWAGQVSFWEISNFRSLERDYGMAFFRVGYTGCDGLGFFLHSVSDRLINTVIGLKEQYPVYDESDLSELEYEAAHESFSGYLFADLYSDLPEWWQEVADEFTREEIEQGFWQAVSEDDFYPECSGNDVIWGDSAEKFLLISLRNLKRKSLGRPALV</sequence>
<evidence type="ECO:0000313" key="2">
    <source>
        <dbReference type="Proteomes" id="UP000590749"/>
    </source>
</evidence>
<dbReference type="AlphaFoldDB" id="A0A7W5FI73"/>
<gene>
    <name evidence="1" type="ORF">FHR83_007092</name>
</gene>
<accession>A0A7W5FI73</accession>
<protein>
    <submittedName>
        <fullName evidence="1">Uncharacterized protein</fullName>
    </submittedName>
</protein>